<dbReference type="AlphaFoldDB" id="H2C387"/>
<proteinExistence type="predicted"/>
<dbReference type="Proteomes" id="UP000003980">
    <property type="component" value="Unassembled WGS sequence"/>
</dbReference>
<dbReference type="HOGENOM" id="CLU_207589_2_0_2"/>
<evidence type="ECO:0000313" key="1">
    <source>
        <dbReference type="EMBL" id="EHP70708.1"/>
    </source>
</evidence>
<reference evidence="1 2" key="1">
    <citation type="submission" date="2012-01" db="EMBL/GenBank/DDBJ databases">
        <title>Improved High-Quality Draft sequence of Metallosphaera yellowstonensis MK1.</title>
        <authorList>
            <consortium name="US DOE Joint Genome Institute"/>
            <person name="Lucas S."/>
            <person name="Han J."/>
            <person name="Cheng J.-F."/>
            <person name="Goodwin L."/>
            <person name="Pitluck S."/>
            <person name="Peters L."/>
            <person name="Teshima H."/>
            <person name="Detter J.C."/>
            <person name="Han C."/>
            <person name="Tapia R."/>
            <person name="Land M."/>
            <person name="Hauser L."/>
            <person name="Kyrpides N."/>
            <person name="Kozubal M."/>
            <person name="Macur R.E."/>
            <person name="Jay Z."/>
            <person name="Inskeep W."/>
            <person name="Woyke T."/>
        </authorList>
    </citation>
    <scope>NUCLEOTIDE SEQUENCE [LARGE SCALE GENOMIC DNA]</scope>
    <source>
        <strain evidence="1 2">MK1</strain>
    </source>
</reference>
<sequence>MGEVGWVLKFPSTSPKHLRVTVYDPLGGVPVAELEVTKG</sequence>
<dbReference type="EMBL" id="JH597761">
    <property type="protein sequence ID" value="EHP70708.1"/>
    <property type="molecule type" value="Genomic_DNA"/>
</dbReference>
<name>H2C387_9CREN</name>
<protein>
    <submittedName>
        <fullName evidence="1">Uncharacterized protein</fullName>
    </submittedName>
</protein>
<organism evidence="1 2">
    <name type="scientific">Metallosphaera yellowstonensis MK1</name>
    <dbReference type="NCBI Taxonomy" id="671065"/>
    <lineage>
        <taxon>Archaea</taxon>
        <taxon>Thermoproteota</taxon>
        <taxon>Thermoprotei</taxon>
        <taxon>Sulfolobales</taxon>
        <taxon>Sulfolobaceae</taxon>
        <taxon>Metallosphaera</taxon>
    </lineage>
</organism>
<keyword evidence="2" id="KW-1185">Reference proteome</keyword>
<evidence type="ECO:0000313" key="2">
    <source>
        <dbReference type="Proteomes" id="UP000003980"/>
    </source>
</evidence>
<gene>
    <name evidence="1" type="ORF">MetMK1DRAFT_00012110</name>
</gene>
<dbReference type="STRING" id="671065.MetMK1DRAFT_00012110"/>
<accession>H2C387</accession>